<dbReference type="EMBL" id="JBIPKE010000019">
    <property type="protein sequence ID" value="MFH6985181.1"/>
    <property type="molecule type" value="Genomic_DNA"/>
</dbReference>
<accession>A0ABW7NC92</accession>
<dbReference type="Proteomes" id="UP001610063">
    <property type="component" value="Unassembled WGS sequence"/>
</dbReference>
<dbReference type="InterPro" id="IPR053135">
    <property type="entry name" value="AKR2_Oxidoreductase"/>
</dbReference>
<evidence type="ECO:0000313" key="2">
    <source>
        <dbReference type="EMBL" id="MFH6985181.1"/>
    </source>
</evidence>
<proteinExistence type="predicted"/>
<protein>
    <submittedName>
        <fullName evidence="2">Aldo/keto reductase</fullName>
    </submittedName>
</protein>
<feature type="domain" description="NADP-dependent oxidoreductase" evidence="1">
    <location>
        <begin position="5"/>
        <end position="253"/>
    </location>
</feature>
<dbReference type="InterPro" id="IPR023210">
    <property type="entry name" value="NADP_OxRdtase_dom"/>
</dbReference>
<dbReference type="Gene3D" id="3.20.20.100">
    <property type="entry name" value="NADP-dependent oxidoreductase domain"/>
    <property type="match status" value="1"/>
</dbReference>
<dbReference type="SUPFAM" id="SSF51430">
    <property type="entry name" value="NAD(P)-linked oxidoreductase"/>
    <property type="match status" value="1"/>
</dbReference>
<evidence type="ECO:0000259" key="1">
    <source>
        <dbReference type="Pfam" id="PF00248"/>
    </source>
</evidence>
<evidence type="ECO:0000313" key="3">
    <source>
        <dbReference type="Proteomes" id="UP001610063"/>
    </source>
</evidence>
<organism evidence="2 3">
    <name type="scientific">Marinoscillum luteum</name>
    <dbReference type="NCBI Taxonomy" id="861051"/>
    <lineage>
        <taxon>Bacteria</taxon>
        <taxon>Pseudomonadati</taxon>
        <taxon>Bacteroidota</taxon>
        <taxon>Cytophagia</taxon>
        <taxon>Cytophagales</taxon>
        <taxon>Reichenbachiellaceae</taxon>
        <taxon>Marinoscillum</taxon>
    </lineage>
</organism>
<dbReference type="PANTHER" id="PTHR43312:SF1">
    <property type="entry name" value="NADP-DEPENDENT OXIDOREDUCTASE DOMAIN-CONTAINING PROTEIN"/>
    <property type="match status" value="1"/>
</dbReference>
<comment type="caution">
    <text evidence="2">The sequence shown here is derived from an EMBL/GenBank/DDBJ whole genome shotgun (WGS) entry which is preliminary data.</text>
</comment>
<dbReference type="CDD" id="cd19097">
    <property type="entry name" value="AKR_unchar"/>
    <property type="match status" value="1"/>
</dbReference>
<reference evidence="2 3" key="1">
    <citation type="journal article" date="2013" name="Int. J. Syst. Evol. Microbiol.">
        <title>Marinoscillum luteum sp. nov., isolated from marine sediment.</title>
        <authorList>
            <person name="Cha I.T."/>
            <person name="Park S.J."/>
            <person name="Kim S.J."/>
            <person name="Kim J.G."/>
            <person name="Jung M.Y."/>
            <person name="Shin K.S."/>
            <person name="Kwon K.K."/>
            <person name="Yang S.H."/>
            <person name="Seo Y.S."/>
            <person name="Rhee S.K."/>
        </authorList>
    </citation>
    <scope>NUCLEOTIDE SEQUENCE [LARGE SCALE GENOMIC DNA]</scope>
    <source>
        <strain evidence="2 3">KCTC 23939</strain>
    </source>
</reference>
<gene>
    <name evidence="2" type="ORF">ACHKAR_17145</name>
</gene>
<dbReference type="InterPro" id="IPR036812">
    <property type="entry name" value="NAD(P)_OxRdtase_dom_sf"/>
</dbReference>
<dbReference type="Pfam" id="PF00248">
    <property type="entry name" value="Aldo_ket_red"/>
    <property type="match status" value="1"/>
</dbReference>
<name>A0ABW7NC92_9BACT</name>
<dbReference type="PANTHER" id="PTHR43312">
    <property type="entry name" value="D-THREO-ALDOSE 1-DEHYDROGENASE"/>
    <property type="match status" value="1"/>
</dbReference>
<keyword evidence="3" id="KW-1185">Reference proteome</keyword>
<sequence length="289" mass="33387">MINKLAIGSVQFGLDYGISNESGIVANNEVRAILDYCREVGIDTIDTAYGYGNSEEKLGEQRIGDFKLVTKFPDTDEIQLSEYLRQSLSRLAVNKLYGYMAHNVNCLIKNPSIWQRLMGYKEEGIIKKIGFSLYRPEELLRLLDMGMVPDIIQIPYNILDNRFEGHFSTLRKENIEVHARSCFLQGLFFLKPENLPSFFDPIKHWMKQFQEMYLSADSKVNVLLNYVLYNSYIDKVVIGIDSLQQLRQNVNLVGAVHEQLASPETPVSEQILLPFNWPKIERETIKYHH</sequence>
<dbReference type="RefSeq" id="WP_395418661.1">
    <property type="nucleotide sequence ID" value="NZ_JBIPKE010000019.1"/>
</dbReference>